<evidence type="ECO:0000313" key="2">
    <source>
        <dbReference type="Proteomes" id="UP000003227"/>
    </source>
</evidence>
<name>D5Q447_CLODI</name>
<dbReference type="EMBL" id="ADNX01000039">
    <property type="protein sequence ID" value="EFH07367.1"/>
    <property type="molecule type" value="Genomic_DNA"/>
</dbReference>
<dbReference type="Proteomes" id="UP000003227">
    <property type="component" value="Unassembled WGS sequence"/>
</dbReference>
<evidence type="ECO:0000313" key="1">
    <source>
        <dbReference type="EMBL" id="EFH07367.1"/>
    </source>
</evidence>
<comment type="caution">
    <text evidence="1">The sequence shown here is derived from an EMBL/GenBank/DDBJ whole genome shotgun (WGS) entry which is preliminary data.</text>
</comment>
<dbReference type="Gene3D" id="2.60.300.12">
    <property type="entry name" value="HesB-like domain"/>
    <property type="match status" value="1"/>
</dbReference>
<proteinExistence type="predicted"/>
<reference evidence="1 2" key="1">
    <citation type="submission" date="2010-05" db="EMBL/GenBank/DDBJ databases">
        <authorList>
            <person name="Qin X."/>
            <person name="Bachman B."/>
            <person name="Battles P."/>
            <person name="Bell A."/>
            <person name="Bess C."/>
            <person name="Bickham C."/>
            <person name="Chaboub L."/>
            <person name="Chen D."/>
            <person name="Coyle M."/>
            <person name="Deiros D.R."/>
            <person name="Dinh H."/>
            <person name="Forbes L."/>
            <person name="Fowler G."/>
            <person name="Francisco L."/>
            <person name="Fu Q."/>
            <person name="Gubbala S."/>
            <person name="Hale W."/>
            <person name="Han Y."/>
            <person name="Hemphill L."/>
            <person name="Highlander S.K."/>
            <person name="Hirani K."/>
            <person name="Hogues M."/>
            <person name="Jackson L."/>
            <person name="Jakkamsetti A."/>
            <person name="Javaid M."/>
            <person name="Jiang H."/>
            <person name="Korchina V."/>
            <person name="Kovar C."/>
            <person name="Lara F."/>
            <person name="Lee S."/>
            <person name="Mata R."/>
            <person name="Mathew T."/>
            <person name="Moen C."/>
            <person name="Morales K."/>
            <person name="Munidasa M."/>
            <person name="Nazareth L."/>
            <person name="Ngo R."/>
            <person name="Nguyen L."/>
            <person name="Okwuonu G."/>
            <person name="Ongeri F."/>
            <person name="Patil S."/>
            <person name="Petrosino J."/>
            <person name="Pham C."/>
            <person name="Pham P."/>
            <person name="Pu L.-L."/>
            <person name="Puazo M."/>
            <person name="Raj R."/>
            <person name="Reid J."/>
            <person name="Rouhana J."/>
            <person name="Saada N."/>
            <person name="Shang Y."/>
            <person name="Simmons D."/>
            <person name="Thornton R."/>
            <person name="Warren J."/>
            <person name="Weissenberger G."/>
            <person name="Zhang J."/>
            <person name="Zhang L."/>
            <person name="Zhou C."/>
            <person name="Zhu D."/>
            <person name="Muzny D."/>
            <person name="Worley K."/>
            <person name="Gibbs R."/>
        </authorList>
    </citation>
    <scope>NUCLEOTIDE SEQUENCE [LARGE SCALE GENOMIC DNA]</scope>
    <source>
        <strain evidence="1 2">NAP08</strain>
    </source>
</reference>
<dbReference type="InterPro" id="IPR035903">
    <property type="entry name" value="HesB-like_dom_sf"/>
</dbReference>
<dbReference type="AlphaFoldDB" id="D5Q447"/>
<gene>
    <name evidence="1" type="ORF">HMPREF0220_1679</name>
</gene>
<dbReference type="HOGENOM" id="CLU_069054_6_1_9"/>
<accession>D5Q447</accession>
<sequence length="125" mass="13705">MYGYIIDIVLIKYLKGNDLMKITLPETAIDTLKSILKDNQDKPNNIRVYFAGVGCGGPSFGLALDEKKEDDLTYEVGELQFVMSSDEYSQYGDIIIEDTGFGFRVIPENMKDQGGGGCSGCSGCH</sequence>
<protein>
    <submittedName>
        <fullName evidence="1">HesB-like selenoprotein</fullName>
    </submittedName>
</protein>
<organism evidence="1 2">
    <name type="scientific">Clostridioides difficile NAP08</name>
    <dbReference type="NCBI Taxonomy" id="525259"/>
    <lineage>
        <taxon>Bacteria</taxon>
        <taxon>Bacillati</taxon>
        <taxon>Bacillota</taxon>
        <taxon>Clostridia</taxon>
        <taxon>Peptostreptococcales</taxon>
        <taxon>Peptostreptococcaceae</taxon>
        <taxon>Clostridioides</taxon>
    </lineage>
</organism>
<dbReference type="SUPFAM" id="SSF89360">
    <property type="entry name" value="HesB-like domain"/>
    <property type="match status" value="1"/>
</dbReference>